<accession>D8PX03</accession>
<keyword evidence="2" id="KW-1185">Reference proteome</keyword>
<dbReference type="STRING" id="578458.D8PX03"/>
<proteinExistence type="predicted"/>
<dbReference type="Pfam" id="PF10294">
    <property type="entry name" value="Methyltransf_16"/>
    <property type="match status" value="1"/>
</dbReference>
<dbReference type="SUPFAM" id="SSF53335">
    <property type="entry name" value="S-adenosyl-L-methionine-dependent methyltransferases"/>
    <property type="match status" value="1"/>
</dbReference>
<dbReference type="GO" id="GO:0005634">
    <property type="term" value="C:nucleus"/>
    <property type="evidence" value="ECO:0007669"/>
    <property type="project" value="TreeGrafter"/>
</dbReference>
<dbReference type="GO" id="GO:0008757">
    <property type="term" value="F:S-adenosylmethionine-dependent methyltransferase activity"/>
    <property type="evidence" value="ECO:0007669"/>
    <property type="project" value="UniProtKB-ARBA"/>
</dbReference>
<dbReference type="RefSeq" id="XP_003036027.1">
    <property type="nucleotide sequence ID" value="XM_003035981.1"/>
</dbReference>
<dbReference type="PANTHER" id="PTHR14614:SF162">
    <property type="entry name" value="EXPRESSED PROTEIN"/>
    <property type="match status" value="1"/>
</dbReference>
<dbReference type="GO" id="GO:0005737">
    <property type="term" value="C:cytoplasm"/>
    <property type="evidence" value="ECO:0007669"/>
    <property type="project" value="TreeGrafter"/>
</dbReference>
<dbReference type="GeneID" id="9595885"/>
<dbReference type="eggNOG" id="KOG2793">
    <property type="taxonomic scope" value="Eukaryota"/>
</dbReference>
<dbReference type="EMBL" id="GL377303">
    <property type="protein sequence ID" value="EFJ01125.1"/>
    <property type="molecule type" value="Genomic_DNA"/>
</dbReference>
<evidence type="ECO:0000313" key="1">
    <source>
        <dbReference type="EMBL" id="EFJ01125.1"/>
    </source>
</evidence>
<protein>
    <submittedName>
        <fullName evidence="1">Uncharacterized protein</fullName>
    </submittedName>
</protein>
<dbReference type="AlphaFoldDB" id="D8PX03"/>
<dbReference type="HOGENOM" id="CLU_089365_0_0_1"/>
<dbReference type="Gene3D" id="3.40.50.150">
    <property type="entry name" value="Vaccinia Virus protein VP39"/>
    <property type="match status" value="1"/>
</dbReference>
<sequence length="256" mass="28457">MLPAHLTKDKAVLHCQFLENTFELAQLDDGAVNGTALWLSGQVMSYYIADNFRPKPRCENKLCELGSGIGLTALAAASLGWQVLATDIEQVVNNVLRPNILQNSTSTRQNIQVSELDWTIPPEDWCWEDARAIATSELSARTSCPPSKTASLAPPFDLICTGDTVYSPELVAPLLRTLHAICNASRVRKPVVLLCLERRDPAVADRLLGDAKDVWQFVIDKVPQRKLVKALERGGVHWAKDDWDGIELYKLRLDVQ</sequence>
<dbReference type="VEuPathDB" id="FungiDB:SCHCODRAFT_02481563"/>
<evidence type="ECO:0000313" key="2">
    <source>
        <dbReference type="Proteomes" id="UP000007431"/>
    </source>
</evidence>
<dbReference type="InParanoid" id="D8PX03"/>
<dbReference type="InterPro" id="IPR029063">
    <property type="entry name" value="SAM-dependent_MTases_sf"/>
</dbReference>
<dbReference type="Proteomes" id="UP000007431">
    <property type="component" value="Unassembled WGS sequence"/>
</dbReference>
<dbReference type="PANTHER" id="PTHR14614">
    <property type="entry name" value="HEPATOCELLULAR CARCINOMA-ASSOCIATED ANTIGEN"/>
    <property type="match status" value="1"/>
</dbReference>
<dbReference type="KEGG" id="scm:SCHCO_02481563"/>
<dbReference type="OMA" id="NTQNHGT"/>
<organism evidence="2">
    <name type="scientific">Schizophyllum commune (strain H4-8 / FGSC 9210)</name>
    <name type="common">Split gill fungus</name>
    <dbReference type="NCBI Taxonomy" id="578458"/>
    <lineage>
        <taxon>Eukaryota</taxon>
        <taxon>Fungi</taxon>
        <taxon>Dikarya</taxon>
        <taxon>Basidiomycota</taxon>
        <taxon>Agaricomycotina</taxon>
        <taxon>Agaricomycetes</taxon>
        <taxon>Agaricomycetidae</taxon>
        <taxon>Agaricales</taxon>
        <taxon>Schizophyllaceae</taxon>
        <taxon>Schizophyllum</taxon>
    </lineage>
</organism>
<reference evidence="1 2" key="1">
    <citation type="journal article" date="2010" name="Nat. Biotechnol.">
        <title>Genome sequence of the model mushroom Schizophyllum commune.</title>
        <authorList>
            <person name="Ohm R.A."/>
            <person name="de Jong J.F."/>
            <person name="Lugones L.G."/>
            <person name="Aerts A."/>
            <person name="Kothe E."/>
            <person name="Stajich J.E."/>
            <person name="de Vries R.P."/>
            <person name="Record E."/>
            <person name="Levasseur A."/>
            <person name="Baker S.E."/>
            <person name="Bartholomew K.A."/>
            <person name="Coutinho P.M."/>
            <person name="Erdmann S."/>
            <person name="Fowler T.J."/>
            <person name="Gathman A.C."/>
            <person name="Lombard V."/>
            <person name="Henrissat B."/>
            <person name="Knabe N."/>
            <person name="Kuees U."/>
            <person name="Lilly W.W."/>
            <person name="Lindquist E."/>
            <person name="Lucas S."/>
            <person name="Magnuson J.K."/>
            <person name="Piumi F."/>
            <person name="Raudaskoski M."/>
            <person name="Salamov A."/>
            <person name="Schmutz J."/>
            <person name="Schwarze F.W.M.R."/>
            <person name="vanKuyk P.A."/>
            <person name="Horton J.S."/>
            <person name="Grigoriev I.V."/>
            <person name="Woesten H.A.B."/>
        </authorList>
    </citation>
    <scope>NUCLEOTIDE SEQUENCE [LARGE SCALE GENOMIC DNA]</scope>
    <source>
        <strain evidence="2">H4-8 / FGSC 9210</strain>
    </source>
</reference>
<dbReference type="OrthoDB" id="194386at2759"/>
<gene>
    <name evidence="1" type="ORF">SCHCODRAFT_14381</name>
</gene>
<dbReference type="InterPro" id="IPR019410">
    <property type="entry name" value="Methyltransf_16"/>
</dbReference>
<name>D8PX03_SCHCM</name>